<evidence type="ECO:0000256" key="2">
    <source>
        <dbReference type="ARBA" id="ARBA00022448"/>
    </source>
</evidence>
<sequence length="342" mass="36251">MKSNKPNTSRFSLKDFLFTYGFLIVLLFVIIYFSVAAPNFFSLTSAISVLHMAAPLFVIASGLAFVIMTANIDISVGSIAFLSSAIGALMLAKLHIPIWLAFVVIVAMAVLMGMLNGLIVVGLRVNPMIGTLGTQMAFRGIGLQLTNSMVVGLPDSLRMVGNTKVGPIYLDILISLLILGVMWLVHTRTKFGRQVMAIGNSPAVSEKLGVKVKPVTFWAFVVSGLMAGLGAILMTLQIGAVTPTSGSGYEFTAIAMLVIGGVSLFGGEGSILPGILIGGITLSLIETGLNYVGASVYVYPFVRGGIIFAAMFADALKTRVKPRVKMMDDTQPKLPTPDPVRG</sequence>
<keyword evidence="11" id="KW-1185">Reference proteome</keyword>
<feature type="transmembrane region" description="Helical" evidence="9">
    <location>
        <begin position="248"/>
        <end position="265"/>
    </location>
</feature>
<keyword evidence="3" id="KW-1003">Cell membrane</keyword>
<dbReference type="Proteomes" id="UP000055060">
    <property type="component" value="Unassembled WGS sequence"/>
</dbReference>
<feature type="transmembrane region" description="Helical" evidence="9">
    <location>
        <begin position="215"/>
        <end position="236"/>
    </location>
</feature>
<proteinExistence type="predicted"/>
<dbReference type="GO" id="GO:0005886">
    <property type="term" value="C:plasma membrane"/>
    <property type="evidence" value="ECO:0007669"/>
    <property type="project" value="UniProtKB-SubCell"/>
</dbReference>
<evidence type="ECO:0000256" key="6">
    <source>
        <dbReference type="ARBA" id="ARBA00022989"/>
    </source>
</evidence>
<evidence type="ECO:0000256" key="9">
    <source>
        <dbReference type="SAM" id="Phobius"/>
    </source>
</evidence>
<comment type="subcellular location">
    <subcellularLocation>
        <location evidence="1">Cell membrane</location>
        <topology evidence="1">Multi-pass membrane protein</topology>
    </subcellularLocation>
</comment>
<dbReference type="STRING" id="360412.LARV_00890"/>
<protein>
    <recommendedName>
        <fullName evidence="8">Autoinducer 2 import system permease protein LsrD</fullName>
    </recommendedName>
</protein>
<feature type="transmembrane region" description="Helical" evidence="9">
    <location>
        <begin position="74"/>
        <end position="92"/>
    </location>
</feature>
<keyword evidence="7 9" id="KW-0472">Membrane</keyword>
<dbReference type="CDD" id="cd06579">
    <property type="entry name" value="TM_PBP1_transp_AraH_like"/>
    <property type="match status" value="1"/>
</dbReference>
<evidence type="ECO:0000256" key="1">
    <source>
        <dbReference type="ARBA" id="ARBA00004651"/>
    </source>
</evidence>
<evidence type="ECO:0000313" key="10">
    <source>
        <dbReference type="EMBL" id="GAP13139.1"/>
    </source>
</evidence>
<dbReference type="AlphaFoldDB" id="A0A0S7BF23"/>
<keyword evidence="6 9" id="KW-1133">Transmembrane helix</keyword>
<dbReference type="GO" id="GO:0022857">
    <property type="term" value="F:transmembrane transporter activity"/>
    <property type="evidence" value="ECO:0007669"/>
    <property type="project" value="InterPro"/>
</dbReference>
<feature type="transmembrane region" description="Helical" evidence="9">
    <location>
        <begin position="98"/>
        <end position="125"/>
    </location>
</feature>
<evidence type="ECO:0000313" key="11">
    <source>
        <dbReference type="Proteomes" id="UP000055060"/>
    </source>
</evidence>
<gene>
    <name evidence="10" type="ORF">LARV_00890</name>
</gene>
<dbReference type="PANTHER" id="PTHR32196">
    <property type="entry name" value="ABC TRANSPORTER PERMEASE PROTEIN YPHD-RELATED-RELATED"/>
    <property type="match status" value="1"/>
</dbReference>
<evidence type="ECO:0000256" key="3">
    <source>
        <dbReference type="ARBA" id="ARBA00022475"/>
    </source>
</evidence>
<keyword evidence="4" id="KW-0997">Cell inner membrane</keyword>
<dbReference type="RefSeq" id="WP_075072495.1">
    <property type="nucleotide sequence ID" value="NZ_DF967972.1"/>
</dbReference>
<reference evidence="10" key="1">
    <citation type="submission" date="2015-07" db="EMBL/GenBank/DDBJ databases">
        <title>Draft Genome Sequences of Anaerolinea thermolimosa IMO-1, Bellilinea caldifistulae GOMI-1, Leptolinea tardivitalis YMTK-2, Levilinea saccharolytica KIBI-1,Longilinea arvoryzae KOME-1, Previously Described as Members of the Anaerolineaceae (Chloroflexi).</title>
        <authorList>
            <person name="Sekiguchi Y."/>
            <person name="Ohashi A."/>
            <person name="Matsuura N."/>
            <person name="Tourlousse M.D."/>
        </authorList>
    </citation>
    <scope>NUCLEOTIDE SEQUENCE [LARGE SCALE GENOMIC DNA]</scope>
    <source>
        <strain evidence="10">KOME-1</strain>
    </source>
</reference>
<dbReference type="OrthoDB" id="6844941at2"/>
<feature type="transmembrane region" description="Helical" evidence="9">
    <location>
        <begin position="137"/>
        <end position="154"/>
    </location>
</feature>
<evidence type="ECO:0000256" key="4">
    <source>
        <dbReference type="ARBA" id="ARBA00022519"/>
    </source>
</evidence>
<evidence type="ECO:0000256" key="7">
    <source>
        <dbReference type="ARBA" id="ARBA00023136"/>
    </source>
</evidence>
<evidence type="ECO:0000256" key="5">
    <source>
        <dbReference type="ARBA" id="ARBA00022692"/>
    </source>
</evidence>
<dbReference type="InterPro" id="IPR001851">
    <property type="entry name" value="ABC_transp_permease"/>
</dbReference>
<dbReference type="EMBL" id="DF967972">
    <property type="protein sequence ID" value="GAP13139.1"/>
    <property type="molecule type" value="Genomic_DNA"/>
</dbReference>
<feature type="transmembrane region" description="Helical" evidence="9">
    <location>
        <begin position="297"/>
        <end position="316"/>
    </location>
</feature>
<dbReference type="Pfam" id="PF02653">
    <property type="entry name" value="BPD_transp_2"/>
    <property type="match status" value="1"/>
</dbReference>
<feature type="transmembrane region" description="Helical" evidence="9">
    <location>
        <begin position="41"/>
        <end position="67"/>
    </location>
</feature>
<feature type="transmembrane region" description="Helical" evidence="9">
    <location>
        <begin position="166"/>
        <end position="185"/>
    </location>
</feature>
<feature type="transmembrane region" description="Helical" evidence="9">
    <location>
        <begin position="16"/>
        <end position="35"/>
    </location>
</feature>
<keyword evidence="5 9" id="KW-0812">Transmembrane</keyword>
<accession>A0A0S7BF23</accession>
<keyword evidence="2" id="KW-0813">Transport</keyword>
<evidence type="ECO:0000256" key="8">
    <source>
        <dbReference type="ARBA" id="ARBA00039381"/>
    </source>
</evidence>
<dbReference type="PANTHER" id="PTHR32196:SF71">
    <property type="entry name" value="AUTOINDUCER 2 IMPORT SYSTEM PERMEASE PROTEIN LSRD"/>
    <property type="match status" value="1"/>
</dbReference>
<organism evidence="10">
    <name type="scientific">Longilinea arvoryzae</name>
    <dbReference type="NCBI Taxonomy" id="360412"/>
    <lineage>
        <taxon>Bacteria</taxon>
        <taxon>Bacillati</taxon>
        <taxon>Chloroflexota</taxon>
        <taxon>Anaerolineae</taxon>
        <taxon>Anaerolineales</taxon>
        <taxon>Anaerolineaceae</taxon>
        <taxon>Longilinea</taxon>
    </lineage>
</organism>
<name>A0A0S7BF23_9CHLR</name>